<evidence type="ECO:0000256" key="2">
    <source>
        <dbReference type="ARBA" id="ARBA00023136"/>
    </source>
</evidence>
<dbReference type="Pfam" id="PF13360">
    <property type="entry name" value="PQQ_2"/>
    <property type="match status" value="1"/>
</dbReference>
<evidence type="ECO:0000313" key="7">
    <source>
        <dbReference type="EMBL" id="NPT59453.1"/>
    </source>
</evidence>
<name>A0A972NVZ4_9BURK</name>
<dbReference type="Proteomes" id="UP000655523">
    <property type="component" value="Unassembled WGS sequence"/>
</dbReference>
<dbReference type="PROSITE" id="PS51257">
    <property type="entry name" value="PROKAR_LIPOPROTEIN"/>
    <property type="match status" value="1"/>
</dbReference>
<evidence type="ECO:0000256" key="1">
    <source>
        <dbReference type="ARBA" id="ARBA00022729"/>
    </source>
</evidence>
<dbReference type="HAMAP" id="MF_00923">
    <property type="entry name" value="OM_assembly_BamB"/>
    <property type="match status" value="1"/>
</dbReference>
<dbReference type="InterPro" id="IPR018391">
    <property type="entry name" value="PQQ_b-propeller_rpt"/>
</dbReference>
<dbReference type="InterPro" id="IPR011047">
    <property type="entry name" value="Quinoprotein_ADH-like_sf"/>
</dbReference>
<accession>A0A972NVZ4</accession>
<protein>
    <recommendedName>
        <fullName evidence="4">Outer membrane protein assembly factor BamB</fullName>
    </recommendedName>
</protein>
<organism evidence="7 8">
    <name type="scientific">Paraburkholderia elongata</name>
    <dbReference type="NCBI Taxonomy" id="2675747"/>
    <lineage>
        <taxon>Bacteria</taxon>
        <taxon>Pseudomonadati</taxon>
        <taxon>Pseudomonadota</taxon>
        <taxon>Betaproteobacteria</taxon>
        <taxon>Burkholderiales</taxon>
        <taxon>Burkholderiaceae</taxon>
        <taxon>Paraburkholderia</taxon>
    </lineage>
</organism>
<dbReference type="GO" id="GO:0043165">
    <property type="term" value="P:Gram-negative-bacterium-type cell outer membrane assembly"/>
    <property type="evidence" value="ECO:0007669"/>
    <property type="project" value="UniProtKB-UniRule"/>
</dbReference>
<evidence type="ECO:0000256" key="4">
    <source>
        <dbReference type="HAMAP-Rule" id="MF_00923"/>
    </source>
</evidence>
<dbReference type="InterPro" id="IPR015943">
    <property type="entry name" value="WD40/YVTN_repeat-like_dom_sf"/>
</dbReference>
<reference evidence="7 8" key="1">
    <citation type="submission" date="2019-11" db="EMBL/GenBank/DDBJ databases">
        <title>Metabolism of dissolved organic matter in forest soils.</title>
        <authorList>
            <person name="Cyle K.T."/>
            <person name="Wilhelm R.C."/>
            <person name="Martinez C.E."/>
        </authorList>
    </citation>
    <scope>NUCLEOTIDE SEQUENCE [LARGE SCALE GENOMIC DNA]</scope>
    <source>
        <strain evidence="7 8">5N</strain>
    </source>
</reference>
<dbReference type="PANTHER" id="PTHR34512">
    <property type="entry name" value="CELL SURFACE PROTEIN"/>
    <property type="match status" value="1"/>
</dbReference>
<dbReference type="PANTHER" id="PTHR34512:SF30">
    <property type="entry name" value="OUTER MEMBRANE PROTEIN ASSEMBLY FACTOR BAMB"/>
    <property type="match status" value="1"/>
</dbReference>
<sequence>MNLLKRYAVPVACAMTVLTMAACSSTKDERRVPTPLTEFKPVLDVQQAWKTSVGKAGRYLFSPVAVGNAVYAAGANGSVAKIDAQTGKDIWRVKLHDDLSAGVGSDGTLAAGGGLKGDVYVLGADGKQLWTAKAPGEIISPPLVGNGLVVVRTVDGQIVAFNAQTGEQKWNYRNRAVPLNLRVSSGMTFAGDAAVLAGFPGGAFAAINLQTGDNYWQTPVSYPKGVTEVERINDVTGPPTLIGSETCAVTFQGQIGCFDANSGRALWEKAFSSTSGLAQDDRAVVAADDWSVVSAFDVSNGAPLWKSDKLKNRELSVPFILGHAAVLGDYQGYVHFLSREDGTLVARVKTDGSPITAAPVLAGETLVVQTHDGDLYGYRPR</sequence>
<comment type="caution">
    <text evidence="7">The sequence shown here is derived from an EMBL/GenBank/DDBJ whole genome shotgun (WGS) entry which is preliminary data.</text>
</comment>
<comment type="similarity">
    <text evidence="4">Belongs to the BamB family.</text>
</comment>
<keyword evidence="4" id="KW-0449">Lipoprotein</keyword>
<dbReference type="NCBIfam" id="TIGR03300">
    <property type="entry name" value="assembly_YfgL"/>
    <property type="match status" value="1"/>
</dbReference>
<dbReference type="GO" id="GO:0009279">
    <property type="term" value="C:cell outer membrane"/>
    <property type="evidence" value="ECO:0007669"/>
    <property type="project" value="UniProtKB-SubCell"/>
</dbReference>
<evidence type="ECO:0000259" key="6">
    <source>
        <dbReference type="Pfam" id="PF13360"/>
    </source>
</evidence>
<evidence type="ECO:0000256" key="5">
    <source>
        <dbReference type="SAM" id="SignalP"/>
    </source>
</evidence>
<comment type="subcellular location">
    <subcellularLocation>
        <location evidence="4">Cell outer membrane</location>
        <topology evidence="4">Lipid-anchor</topology>
    </subcellularLocation>
</comment>
<comment type="subunit">
    <text evidence="4">Part of the Bam complex.</text>
</comment>
<evidence type="ECO:0000313" key="8">
    <source>
        <dbReference type="Proteomes" id="UP000655523"/>
    </source>
</evidence>
<feature type="signal peptide" evidence="5">
    <location>
        <begin position="1"/>
        <end position="21"/>
    </location>
</feature>
<keyword evidence="8" id="KW-1185">Reference proteome</keyword>
<keyword evidence="2 4" id="KW-0472">Membrane</keyword>
<gene>
    <name evidence="4 7" type="primary">bamB</name>
    <name evidence="7" type="ORF">GNZ13_34110</name>
</gene>
<feature type="chain" id="PRO_5037538516" description="Outer membrane protein assembly factor BamB" evidence="5">
    <location>
        <begin position="22"/>
        <end position="381"/>
    </location>
</feature>
<dbReference type="Gene3D" id="2.130.10.10">
    <property type="entry name" value="YVTN repeat-like/Quinoprotein amine dehydrogenase"/>
    <property type="match status" value="1"/>
</dbReference>
<dbReference type="AlphaFoldDB" id="A0A972NVZ4"/>
<feature type="domain" description="Pyrrolo-quinoline quinone repeat" evidence="6">
    <location>
        <begin position="76"/>
        <end position="306"/>
    </location>
</feature>
<keyword evidence="4" id="KW-0564">Palmitate</keyword>
<dbReference type="InterPro" id="IPR017687">
    <property type="entry name" value="BamB"/>
</dbReference>
<proteinExistence type="inferred from homology"/>
<dbReference type="GO" id="GO:0051205">
    <property type="term" value="P:protein insertion into membrane"/>
    <property type="evidence" value="ECO:0007669"/>
    <property type="project" value="UniProtKB-UniRule"/>
</dbReference>
<keyword evidence="3 4" id="KW-0998">Cell outer membrane</keyword>
<dbReference type="InterPro" id="IPR002372">
    <property type="entry name" value="PQQ_rpt_dom"/>
</dbReference>
<evidence type="ECO:0000256" key="3">
    <source>
        <dbReference type="ARBA" id="ARBA00023237"/>
    </source>
</evidence>
<dbReference type="SUPFAM" id="SSF50998">
    <property type="entry name" value="Quinoprotein alcohol dehydrogenase-like"/>
    <property type="match status" value="1"/>
</dbReference>
<dbReference type="SMART" id="SM00564">
    <property type="entry name" value="PQQ"/>
    <property type="match status" value="5"/>
</dbReference>
<dbReference type="EMBL" id="WOEZ01000192">
    <property type="protein sequence ID" value="NPT59453.1"/>
    <property type="molecule type" value="Genomic_DNA"/>
</dbReference>
<dbReference type="RefSeq" id="WP_172172764.1">
    <property type="nucleotide sequence ID" value="NZ_WOEZ01000192.1"/>
</dbReference>
<comment type="function">
    <text evidence="4">Part of the outer membrane protein assembly complex, which is involved in assembly and insertion of beta-barrel proteins into the outer membrane.</text>
</comment>
<keyword evidence="1 4" id="KW-0732">Signal</keyword>